<dbReference type="AlphaFoldDB" id="A0A162KRP9"/>
<accession>A0A162KRP9</accession>
<gene>
    <name evidence="1" type="ORF">PNBC_15540</name>
</gene>
<comment type="caution">
    <text evidence="1">The sequence shown here is derived from an EMBL/GenBank/DDBJ whole genome shotgun (WGS) entry which is preliminary data.</text>
</comment>
<proteinExistence type="predicted"/>
<dbReference type="KEGG" id="pcx:LPB68_04710"/>
<dbReference type="Proteomes" id="UP000077134">
    <property type="component" value="Unassembled WGS sequence"/>
</dbReference>
<dbReference type="OrthoDB" id="9759476at2"/>
<dbReference type="STRING" id="1763538.LPB68_04710"/>
<dbReference type="RefSeq" id="WP_068659717.1">
    <property type="nucleotide sequence ID" value="NZ_CP017770.1"/>
</dbReference>
<name>A0A162KRP9_9BACL</name>
<evidence type="ECO:0000313" key="1">
    <source>
        <dbReference type="EMBL" id="OAB72843.1"/>
    </source>
</evidence>
<evidence type="ECO:0000313" key="2">
    <source>
        <dbReference type="Proteomes" id="UP000077134"/>
    </source>
</evidence>
<reference evidence="1 2" key="1">
    <citation type="submission" date="2016-02" db="EMBL/GenBank/DDBJ databases">
        <title>Paenibacillus sp. LPB0068, isolated from Crassostrea gigas.</title>
        <authorList>
            <person name="Shin S.-K."/>
            <person name="Yi H."/>
        </authorList>
    </citation>
    <scope>NUCLEOTIDE SEQUENCE [LARGE SCALE GENOMIC DNA]</scope>
    <source>
        <strain evidence="1 2">LPB0068</strain>
    </source>
</reference>
<dbReference type="EMBL" id="LSFN01000032">
    <property type="protein sequence ID" value="OAB72843.1"/>
    <property type="molecule type" value="Genomic_DNA"/>
</dbReference>
<organism evidence="1 2">
    <name type="scientific">Paenibacillus crassostreae</name>
    <dbReference type="NCBI Taxonomy" id="1763538"/>
    <lineage>
        <taxon>Bacteria</taxon>
        <taxon>Bacillati</taxon>
        <taxon>Bacillota</taxon>
        <taxon>Bacilli</taxon>
        <taxon>Bacillales</taxon>
        <taxon>Paenibacillaceae</taxon>
        <taxon>Paenibacillus</taxon>
    </lineage>
</organism>
<protein>
    <submittedName>
        <fullName evidence="1">Uncharacterized protein</fullName>
    </submittedName>
</protein>
<sequence length="74" mass="8240">MNLPIGVVNEEGSIKTLVINEKLLLELSKKLRTEGVVEVHTGDDYSNLKTYKVQAIIQMAKGCKGHVMFIPINE</sequence>
<keyword evidence="2" id="KW-1185">Reference proteome</keyword>